<keyword evidence="2 3" id="KW-0040">ANK repeat</keyword>
<dbReference type="InterPro" id="IPR011989">
    <property type="entry name" value="ARM-like"/>
</dbReference>
<dbReference type="InterPro" id="IPR016024">
    <property type="entry name" value="ARM-type_fold"/>
</dbReference>
<evidence type="ECO:0000313" key="4">
    <source>
        <dbReference type="EMBL" id="MBB4944573.1"/>
    </source>
</evidence>
<evidence type="ECO:0008006" key="6">
    <source>
        <dbReference type="Google" id="ProtNLM"/>
    </source>
</evidence>
<evidence type="ECO:0000256" key="1">
    <source>
        <dbReference type="ARBA" id="ARBA00022737"/>
    </source>
</evidence>
<comment type="caution">
    <text evidence="4">The sequence shown here is derived from an EMBL/GenBank/DDBJ whole genome shotgun (WGS) entry which is preliminary data.</text>
</comment>
<dbReference type="PROSITE" id="PS50088">
    <property type="entry name" value="ANK_REPEAT"/>
    <property type="match status" value="2"/>
</dbReference>
<dbReference type="PROSITE" id="PS50297">
    <property type="entry name" value="ANK_REP_REGION"/>
    <property type="match status" value="1"/>
</dbReference>
<sequence>MAAIRNGDARAVEQLLDAGVDPDATDEHGTPALCLAVDTFDLSVVDTLLRSARLDRAGADGRTPLLRAIDNGAYDITNALIGHGARLWAKDAEGRDALALARYWHETGTVTELRRRTGRPDPVGRRTVRSVEFGACEELSLGNLTVRTGHAAILTSLEPRYGVTTPFDELLARALAEPDVTHDVWFTTTDVLRQRHDDPAVWAAAAALRDRPDPLERYFGAEVLCTTNLFDESDEAPFDGPLVDLFLPWVAREPDPRVAWSLTAGLTDALDPRAGESLPALTRHLDAEVRQRAVSGLGRALEMGNPEALAAALERTGDEDAAVRRAACGALAFAPPGTAGASDALAACLGDADESVRVEAAARLALRDDPRGDDVLNTLRSTTEESPYHWLLDDVYRHRSPGH</sequence>
<feature type="repeat" description="ANK" evidence="3">
    <location>
        <begin position="60"/>
        <end position="92"/>
    </location>
</feature>
<dbReference type="RefSeq" id="WP_184910609.1">
    <property type="nucleotide sequence ID" value="NZ_JACHJR010000001.1"/>
</dbReference>
<dbReference type="Proteomes" id="UP000573327">
    <property type="component" value="Unassembled WGS sequence"/>
</dbReference>
<gene>
    <name evidence="4" type="ORF">F4556_000108</name>
</gene>
<dbReference type="Pfam" id="PF13646">
    <property type="entry name" value="HEAT_2"/>
    <property type="match status" value="1"/>
</dbReference>
<evidence type="ECO:0000256" key="2">
    <source>
        <dbReference type="ARBA" id="ARBA00023043"/>
    </source>
</evidence>
<dbReference type="SUPFAM" id="SSF48403">
    <property type="entry name" value="Ankyrin repeat"/>
    <property type="match status" value="1"/>
</dbReference>
<dbReference type="InterPro" id="IPR036770">
    <property type="entry name" value="Ankyrin_rpt-contain_sf"/>
</dbReference>
<keyword evidence="5" id="KW-1185">Reference proteome</keyword>
<dbReference type="SUPFAM" id="SSF48371">
    <property type="entry name" value="ARM repeat"/>
    <property type="match status" value="1"/>
</dbReference>
<feature type="repeat" description="ANK" evidence="3">
    <location>
        <begin position="1"/>
        <end position="27"/>
    </location>
</feature>
<evidence type="ECO:0000256" key="3">
    <source>
        <dbReference type="PROSITE-ProRule" id="PRU00023"/>
    </source>
</evidence>
<dbReference type="SMART" id="SM00248">
    <property type="entry name" value="ANK"/>
    <property type="match status" value="3"/>
</dbReference>
<keyword evidence="1" id="KW-0677">Repeat</keyword>
<dbReference type="PANTHER" id="PTHR24198">
    <property type="entry name" value="ANKYRIN REPEAT AND PROTEIN KINASE DOMAIN-CONTAINING PROTEIN"/>
    <property type="match status" value="1"/>
</dbReference>
<dbReference type="AlphaFoldDB" id="A0A7W7S788"/>
<reference evidence="4 5" key="1">
    <citation type="submission" date="2020-08" db="EMBL/GenBank/DDBJ databases">
        <title>Sequencing the genomes of 1000 actinobacteria strains.</title>
        <authorList>
            <person name="Klenk H.-P."/>
        </authorList>
    </citation>
    <scope>NUCLEOTIDE SEQUENCE [LARGE SCALE GENOMIC DNA]</scope>
    <source>
        <strain evidence="4 5">DSM 44786</strain>
    </source>
</reference>
<accession>A0A7W7S788</accession>
<name>A0A7W7S788_9ACTN</name>
<dbReference type="InterPro" id="IPR002110">
    <property type="entry name" value="Ankyrin_rpt"/>
</dbReference>
<dbReference type="Gene3D" id="1.25.40.20">
    <property type="entry name" value="Ankyrin repeat-containing domain"/>
    <property type="match status" value="1"/>
</dbReference>
<evidence type="ECO:0000313" key="5">
    <source>
        <dbReference type="Proteomes" id="UP000573327"/>
    </source>
</evidence>
<organism evidence="4 5">
    <name type="scientific">Kitasatospora gansuensis</name>
    <dbReference type="NCBI Taxonomy" id="258050"/>
    <lineage>
        <taxon>Bacteria</taxon>
        <taxon>Bacillati</taxon>
        <taxon>Actinomycetota</taxon>
        <taxon>Actinomycetes</taxon>
        <taxon>Kitasatosporales</taxon>
        <taxon>Streptomycetaceae</taxon>
        <taxon>Kitasatospora</taxon>
    </lineage>
</organism>
<dbReference type="Gene3D" id="1.25.10.10">
    <property type="entry name" value="Leucine-rich Repeat Variant"/>
    <property type="match status" value="1"/>
</dbReference>
<protein>
    <recommendedName>
        <fullName evidence="6">HEAT repeat protein</fullName>
    </recommendedName>
</protein>
<dbReference type="Pfam" id="PF12796">
    <property type="entry name" value="Ank_2"/>
    <property type="match status" value="1"/>
</dbReference>
<dbReference type="PANTHER" id="PTHR24198:SF165">
    <property type="entry name" value="ANKYRIN REPEAT-CONTAINING PROTEIN-RELATED"/>
    <property type="match status" value="1"/>
</dbReference>
<proteinExistence type="predicted"/>
<dbReference type="EMBL" id="JACHJR010000001">
    <property type="protein sequence ID" value="MBB4944573.1"/>
    <property type="molecule type" value="Genomic_DNA"/>
</dbReference>